<dbReference type="Proteomes" id="UP000766336">
    <property type="component" value="Unassembled WGS sequence"/>
</dbReference>
<dbReference type="RefSeq" id="WP_213668118.1">
    <property type="nucleotide sequence ID" value="NZ_JAHCDA010000001.1"/>
</dbReference>
<evidence type="ECO:0000313" key="3">
    <source>
        <dbReference type="EMBL" id="MBS7809413.1"/>
    </source>
</evidence>
<feature type="region of interest" description="Disordered" evidence="1">
    <location>
        <begin position="71"/>
        <end position="207"/>
    </location>
</feature>
<comment type="caution">
    <text evidence="3">The sequence shown here is derived from an EMBL/GenBank/DDBJ whole genome shotgun (WGS) entry which is preliminary data.</text>
</comment>
<protein>
    <submittedName>
        <fullName evidence="3">Uncharacterized protein</fullName>
    </submittedName>
</protein>
<evidence type="ECO:0000256" key="1">
    <source>
        <dbReference type="SAM" id="MobiDB-lite"/>
    </source>
</evidence>
<keyword evidence="4" id="KW-1185">Reference proteome</keyword>
<dbReference type="PROSITE" id="PS51257">
    <property type="entry name" value="PROKAR_LIPOPROTEIN"/>
    <property type="match status" value="1"/>
</dbReference>
<feature type="compositionally biased region" description="Basic and acidic residues" evidence="1">
    <location>
        <begin position="97"/>
        <end position="110"/>
    </location>
</feature>
<reference evidence="3 4" key="1">
    <citation type="submission" date="2021-05" db="EMBL/GenBank/DDBJ databases">
        <title>Roseococcus sp. XZZS9, whole genome shotgun sequencing project.</title>
        <authorList>
            <person name="Zhao G."/>
            <person name="Shen L."/>
        </authorList>
    </citation>
    <scope>NUCLEOTIDE SEQUENCE [LARGE SCALE GENOMIC DNA]</scope>
    <source>
        <strain evidence="3 4">XZZS9</strain>
    </source>
</reference>
<evidence type="ECO:0000313" key="4">
    <source>
        <dbReference type="Proteomes" id="UP000766336"/>
    </source>
</evidence>
<feature type="chain" id="PRO_5046268560" evidence="2">
    <location>
        <begin position="22"/>
        <end position="207"/>
    </location>
</feature>
<dbReference type="EMBL" id="JAHCDA010000001">
    <property type="protein sequence ID" value="MBS7809413.1"/>
    <property type="molecule type" value="Genomic_DNA"/>
</dbReference>
<keyword evidence="2" id="KW-0732">Signal</keyword>
<evidence type="ECO:0000256" key="2">
    <source>
        <dbReference type="SAM" id="SignalP"/>
    </source>
</evidence>
<sequence length="207" mass="21534">MRLNKSGPKVLLLLGLGAALSGCSSLESGFASTTGWMSDRYGPSWGGMRPAVPADSLTVQRIQNRGEAAALPPLTTEPGDVWPREEGPRATLANPDEALRGLRPSEDTPPPRRRGSAAPADPVVTGVPPMRAFDAPPPAPPRAARTDTPRNQGQVIFTPQGPVNTTGGTDRVQSTISPQGPGVAIRDGNMTTIIGPGGDVQQVPTPR</sequence>
<organism evidence="3 4">
    <name type="scientific">Roseococcus pinisoli</name>
    <dbReference type="NCBI Taxonomy" id="2835040"/>
    <lineage>
        <taxon>Bacteria</taxon>
        <taxon>Pseudomonadati</taxon>
        <taxon>Pseudomonadota</taxon>
        <taxon>Alphaproteobacteria</taxon>
        <taxon>Acetobacterales</taxon>
        <taxon>Roseomonadaceae</taxon>
        <taxon>Roseococcus</taxon>
    </lineage>
</organism>
<feature type="signal peptide" evidence="2">
    <location>
        <begin position="1"/>
        <end position="21"/>
    </location>
</feature>
<gene>
    <name evidence="3" type="ORF">KHU32_00600</name>
</gene>
<feature type="compositionally biased region" description="Polar residues" evidence="1">
    <location>
        <begin position="151"/>
        <end position="178"/>
    </location>
</feature>
<proteinExistence type="predicted"/>
<accession>A0ABS5Q7H5</accession>
<name>A0ABS5Q7H5_9PROT</name>
<feature type="compositionally biased region" description="Low complexity" evidence="1">
    <location>
        <begin position="116"/>
        <end position="134"/>
    </location>
</feature>